<gene>
    <name evidence="1" type="ORF">NCTC12224_00434</name>
</gene>
<name>A0A380K3U1_9STRE</name>
<evidence type="ECO:0000313" key="2">
    <source>
        <dbReference type="Proteomes" id="UP000254924"/>
    </source>
</evidence>
<dbReference type="Proteomes" id="UP000254924">
    <property type="component" value="Unassembled WGS sequence"/>
</dbReference>
<dbReference type="AlphaFoldDB" id="A0A380K3U1"/>
<evidence type="ECO:0008006" key="3">
    <source>
        <dbReference type="Google" id="ProtNLM"/>
    </source>
</evidence>
<dbReference type="EMBL" id="UHFN01000007">
    <property type="protein sequence ID" value="SUN59554.1"/>
    <property type="molecule type" value="Genomic_DNA"/>
</dbReference>
<dbReference type="OrthoDB" id="2339538at2"/>
<sequence length="125" mass="14867">MKKSAFKKQLFELYDLDVEGLSFSEKIDFIENSFIQYQKEHSEDFDTSHLRQPWSDEELKIILSDSATKANCIKYARLFKRTYGSIEQIYRWSTATHKDIQAQGRDSDKFILQIKRIYKELSLVN</sequence>
<organism evidence="1 2">
    <name type="scientific">Streptococcus hyointestinalis</name>
    <dbReference type="NCBI Taxonomy" id="1337"/>
    <lineage>
        <taxon>Bacteria</taxon>
        <taxon>Bacillati</taxon>
        <taxon>Bacillota</taxon>
        <taxon>Bacilli</taxon>
        <taxon>Lactobacillales</taxon>
        <taxon>Streptococcaceae</taxon>
        <taxon>Streptococcus</taxon>
    </lineage>
</organism>
<proteinExistence type="predicted"/>
<keyword evidence="2" id="KW-1185">Reference proteome</keyword>
<accession>A0A380K3U1</accession>
<evidence type="ECO:0000313" key="1">
    <source>
        <dbReference type="EMBL" id="SUN59554.1"/>
    </source>
</evidence>
<protein>
    <recommendedName>
        <fullName evidence="3">Phage protein</fullName>
    </recommendedName>
</protein>
<dbReference type="RefSeq" id="WP_115268013.1">
    <property type="nucleotide sequence ID" value="NZ_CP185251.1"/>
</dbReference>
<dbReference type="GeneID" id="78355904"/>
<reference evidence="1 2" key="1">
    <citation type="submission" date="2018-06" db="EMBL/GenBank/DDBJ databases">
        <authorList>
            <consortium name="Pathogen Informatics"/>
            <person name="Doyle S."/>
        </authorList>
    </citation>
    <scope>NUCLEOTIDE SEQUENCE [LARGE SCALE GENOMIC DNA]</scope>
    <source>
        <strain evidence="1 2">NCTC12224</strain>
    </source>
</reference>